<dbReference type="KEGG" id="tng:GSTEN00003558G001"/>
<evidence type="ECO:0000256" key="18">
    <source>
        <dbReference type="ARBA" id="ARBA00048091"/>
    </source>
</evidence>
<reference evidence="21" key="2">
    <citation type="submission" date="2004-02" db="EMBL/GenBank/DDBJ databases">
        <authorList>
            <consortium name="Genoscope"/>
            <consortium name="Whitehead Institute Centre for Genome Research"/>
        </authorList>
    </citation>
    <scope>NUCLEOTIDE SEQUENCE</scope>
</reference>
<keyword evidence="8" id="KW-0735">Signal-anchor</keyword>
<comment type="catalytic activity">
    <reaction evidence="19">
        <text>3-O-{(1-&gt;[3)-alpha-D-Xyl-(1-&gt;3)-beta-D-GlcA-(1-&gt;](n)-4)-beta-D-Xyl-(1-&gt;4)-Rib-ol-P-Rib-ol-P-3-beta-D-GalNAc-(1-&gt;3)-beta-D-GlcNAc-(1-&gt;4)-O-6-P-alpha-D-Man}-L-Thr-[protein] + UDP-alpha-D-glucuronate = 3-O-{beta-D-GlcA-(1-&gt;[3)-alpha-D-Xyl-(1-&gt;3)-beta-D-GlcA-(1-&gt;](n)-4)-beta-D-Xyl-(1-&gt;4)-Rib-ol-P-Rib-ol-P-3-beta-D-GalNAc-(1-&gt;3)-beta-D-GlcNAc-(1-&gt;4)-O-6-P-alpha-D-Man}-L-Thr-[protein] + UDP + H(+)</text>
        <dbReference type="Rhea" id="RHEA:67924"/>
        <dbReference type="Rhea" id="RHEA-COMP:17484"/>
        <dbReference type="Rhea" id="RHEA-COMP:17486"/>
        <dbReference type="ChEBI" id="CHEBI:15378"/>
        <dbReference type="ChEBI" id="CHEBI:58052"/>
        <dbReference type="ChEBI" id="CHEBI:58223"/>
        <dbReference type="ChEBI" id="CHEBI:177354"/>
        <dbReference type="ChEBI" id="CHEBI:177355"/>
    </reaction>
    <physiologicalReaction direction="left-to-right" evidence="19">
        <dbReference type="Rhea" id="RHEA:67925"/>
    </physiologicalReaction>
</comment>
<evidence type="ECO:0000256" key="17">
    <source>
        <dbReference type="ARBA" id="ARBA00045795"/>
    </source>
</evidence>
<dbReference type="InterPro" id="IPR029044">
    <property type="entry name" value="Nucleotide-diphossugar_trans"/>
</dbReference>
<dbReference type="InterPro" id="IPR002495">
    <property type="entry name" value="Glyco_trans_8"/>
</dbReference>
<comment type="cofactor">
    <cofactor evidence="1">
        <name>Mn(2+)</name>
        <dbReference type="ChEBI" id="CHEBI:29035"/>
    </cofactor>
</comment>
<dbReference type="GO" id="GO:0042285">
    <property type="term" value="F:xylosyltransferase activity"/>
    <property type="evidence" value="ECO:0007669"/>
    <property type="project" value="TreeGrafter"/>
</dbReference>
<evidence type="ECO:0000256" key="19">
    <source>
        <dbReference type="ARBA" id="ARBA00049259"/>
    </source>
</evidence>
<keyword evidence="11" id="KW-0472">Membrane</keyword>
<dbReference type="GO" id="GO:0046872">
    <property type="term" value="F:metal ion binding"/>
    <property type="evidence" value="ECO:0007669"/>
    <property type="project" value="UniProtKB-KW"/>
</dbReference>
<evidence type="ECO:0000256" key="3">
    <source>
        <dbReference type="ARBA" id="ARBA00004922"/>
    </source>
</evidence>
<evidence type="ECO:0000256" key="12">
    <source>
        <dbReference type="ARBA" id="ARBA00023180"/>
    </source>
</evidence>
<comment type="similarity">
    <text evidence="15">In the N-terminal section; belongs to the glycosyltransferase 8 family.</text>
</comment>
<keyword evidence="14" id="KW-0511">Multifunctional enzyme</keyword>
<comment type="subcellular location">
    <subcellularLocation>
        <location evidence="2">Golgi apparatus membrane</location>
        <topology evidence="2">Single-pass type II membrane protein</topology>
    </subcellularLocation>
</comment>
<dbReference type="Pfam" id="PF01501">
    <property type="entry name" value="Glyco_transf_8"/>
    <property type="match status" value="1"/>
</dbReference>
<dbReference type="Pfam" id="PF13896">
    <property type="entry name" value="Glyco_transf_49"/>
    <property type="match status" value="2"/>
</dbReference>
<protein>
    <submittedName>
        <fullName evidence="21">(spotted green pufferfish) hypothetical protein</fullName>
    </submittedName>
</protein>
<sequence length="571" mass="66775">LQSEVSWIPNKHYSGIYGLMKLTLPKALPAHLSRVVVLDTDITFATDIAELWGVFRKFTDKQVIGLVENQSDWYLGNLWKNHKPWPALGRGFNTGVILLHLERLRSLGWEQMWRLTAEKELMSMLSTSLADQDIFNAFIKQNPALVHQLPCFWNVQLSDHTRSEQCYTEVSDLKVIHWNSPKKLRVKNKHVEFFRNLYLTFLEYDGNLLRRELFGCPSPPGPETVQLQAALEELDEDDQCYDFRRERLTAHRLHLFFLQYKYTPTEDDITLVAQLSMDRLQMLEAICKHWAGPISLALYMSDAEAQQFLRYAQASEVLKNRRNVGYHVVYKEGQFYPVNLLRNVALRNARTPYVFLTDVDFLPMYGLYEYLRKLVLQMDMAHTKKALVVPAFETLRYRLSFPKSKAELLSMLDMGTLYTFRYRSFTLGPGGLQSDLPFCCCRYHVWPKGHAPTNYAKWRTATTPYRVEWEPDFEPYVVVRRDCPEYDQRFVGFGWNKVSHILELDAQEYELTVLPNAFMIHMPHAPSFDISKFRSSSAYRNCLSILKEEFHQDLSRKYGSAALKYLTAQRS</sequence>
<dbReference type="SUPFAM" id="SSF53448">
    <property type="entry name" value="Nucleotide-diphospho-sugar transferases"/>
    <property type="match status" value="1"/>
</dbReference>
<keyword evidence="5" id="KW-0808">Transferase</keyword>
<evidence type="ECO:0000313" key="21">
    <source>
        <dbReference type="EMBL" id="CAF89604.1"/>
    </source>
</evidence>
<evidence type="ECO:0000256" key="15">
    <source>
        <dbReference type="ARBA" id="ARBA00038461"/>
    </source>
</evidence>
<dbReference type="AlphaFoldDB" id="Q4TBX8"/>
<dbReference type="PANTHER" id="PTHR12270:SF23">
    <property type="entry name" value="XYLOSYL- AND GLUCURONYLTRANSFERASE LARGE2"/>
    <property type="match status" value="1"/>
</dbReference>
<comment type="catalytic activity">
    <reaction evidence="18">
        <text>3-O-{beta-D-GlcA-(1-&gt;[3)-alpha-D-Xyl-(1-&gt;3)-beta-D-GlcA-(1-&gt;](n)-4)-beta-D-Xyl-(1-&gt;4)-Rib-ol-P-Rib-ol-P-3-beta-D-GalNAc-(1-&gt;3)-beta-D-GlcNAc-(1-&gt;4)-O-6-P-alpha-D-Man}-L-Thr-[protein] + UDP-alpha-D-xylose = 3-O-{(1-&gt;[3)-alpha-D-Xyl-(1-&gt;3)-beta-D-GlcA-(1-&gt;](n+1)-4)-beta-D-Xyl-(1-&gt;4)-Rib-ol-P-Rib-ol-P-3-beta-D-GalNAc-(1-&gt;3)-beta-D-GlcNAc-(1-&gt;4)-O-6-P-alpha-D-Man}-L-Thr-[protein] + UDP + H(+)</text>
        <dbReference type="Rhea" id="RHEA:68368"/>
        <dbReference type="Rhea" id="RHEA-COMP:17485"/>
        <dbReference type="Rhea" id="RHEA-COMP:17486"/>
        <dbReference type="ChEBI" id="CHEBI:15378"/>
        <dbReference type="ChEBI" id="CHEBI:57632"/>
        <dbReference type="ChEBI" id="CHEBI:58223"/>
        <dbReference type="ChEBI" id="CHEBI:177354"/>
        <dbReference type="ChEBI" id="CHEBI:177355"/>
    </reaction>
    <physiologicalReaction direction="left-to-right" evidence="18">
        <dbReference type="Rhea" id="RHEA:68369"/>
    </physiologicalReaction>
</comment>
<dbReference type="PANTHER" id="PTHR12270">
    <property type="entry name" value="GLYCOSYLTRANSFERASE-RELATED"/>
    <property type="match status" value="1"/>
</dbReference>
<proteinExistence type="inferred from homology"/>
<dbReference type="GO" id="GO:0000139">
    <property type="term" value="C:Golgi membrane"/>
    <property type="evidence" value="ECO:0007669"/>
    <property type="project" value="UniProtKB-SubCell"/>
</dbReference>
<gene>
    <name evidence="21" type="ORF">GSTENG00003558001</name>
</gene>
<evidence type="ECO:0000256" key="14">
    <source>
        <dbReference type="ARBA" id="ARBA00023268"/>
    </source>
</evidence>
<dbReference type="EMBL" id="CAAE01007074">
    <property type="protein sequence ID" value="CAF89604.1"/>
    <property type="molecule type" value="Genomic_DNA"/>
</dbReference>
<keyword evidence="13" id="KW-0464">Manganese</keyword>
<evidence type="ECO:0000256" key="8">
    <source>
        <dbReference type="ARBA" id="ARBA00022968"/>
    </source>
</evidence>
<keyword evidence="12" id="KW-0325">Glycoprotein</keyword>
<comment type="catalytic activity">
    <reaction evidence="20">
        <text>3-O-[beta-D-GlcA-(1-&gt;3)-beta-D-Xyl-(1-&gt;4)-Rib-ol-P-Rib-ol-P-3-beta-D-GalNAc-(1-&gt;3)-beta-D-GlcNAc-(1-&gt;4)-(O-6-P-alpha-D-Man)]-Thr-[protein] + UDP-alpha-D-xylose = 3-O-[alpha-D-Xyl-(1-&gt;3)-beta-D-GlcA-(1-&gt;4)-beta-D-Xyl-(1-&gt;4)-Rib-ol-P-Rib-ol-P-3-beta-D-GalNAc-(1-&gt;3)-beta-D-GlcNAc-(1-&gt;4)-(O-6-P-alpha-D-Man)]-Thr-[protein] + UDP + H(+)</text>
        <dbReference type="Rhea" id="RHEA:57336"/>
        <dbReference type="Rhea" id="RHEA-COMP:17482"/>
        <dbReference type="Rhea" id="RHEA-COMP:17483"/>
        <dbReference type="ChEBI" id="CHEBI:15378"/>
        <dbReference type="ChEBI" id="CHEBI:57632"/>
        <dbReference type="ChEBI" id="CHEBI:58223"/>
        <dbReference type="ChEBI" id="CHEBI:177336"/>
        <dbReference type="ChEBI" id="CHEBI:177352"/>
    </reaction>
    <physiologicalReaction direction="left-to-right" evidence="20">
        <dbReference type="Rhea" id="RHEA:57337"/>
    </physiologicalReaction>
</comment>
<feature type="non-terminal residue" evidence="21">
    <location>
        <position position="571"/>
    </location>
</feature>
<evidence type="ECO:0000256" key="11">
    <source>
        <dbReference type="ARBA" id="ARBA00023136"/>
    </source>
</evidence>
<evidence type="ECO:0000256" key="5">
    <source>
        <dbReference type="ARBA" id="ARBA00022679"/>
    </source>
</evidence>
<keyword evidence="9" id="KW-1133">Transmembrane helix</keyword>
<evidence type="ECO:0000256" key="7">
    <source>
        <dbReference type="ARBA" id="ARBA00022723"/>
    </source>
</evidence>
<accession>Q4TBX8</accession>
<evidence type="ECO:0000256" key="13">
    <source>
        <dbReference type="ARBA" id="ARBA00023211"/>
    </source>
</evidence>
<evidence type="ECO:0000256" key="9">
    <source>
        <dbReference type="ARBA" id="ARBA00022989"/>
    </source>
</evidence>
<dbReference type="FunFam" id="3.90.550.10:FF:000016">
    <property type="entry name" value="LARGE xylosyl- and glucuronyltransferase 2"/>
    <property type="match status" value="1"/>
</dbReference>
<comment type="caution">
    <text evidence="21">The sequence shown here is derived from an EMBL/GenBank/DDBJ whole genome shotgun (WGS) entry which is preliminary data.</text>
</comment>
<evidence type="ECO:0000256" key="16">
    <source>
        <dbReference type="ARBA" id="ARBA00038468"/>
    </source>
</evidence>
<evidence type="ECO:0000256" key="20">
    <source>
        <dbReference type="ARBA" id="ARBA00049472"/>
    </source>
</evidence>
<organism evidence="21">
    <name type="scientific">Tetraodon nigroviridis</name>
    <name type="common">Spotted green pufferfish</name>
    <name type="synonym">Chelonodon nigroviridis</name>
    <dbReference type="NCBI Taxonomy" id="99883"/>
    <lineage>
        <taxon>Eukaryota</taxon>
        <taxon>Metazoa</taxon>
        <taxon>Chordata</taxon>
        <taxon>Craniata</taxon>
        <taxon>Vertebrata</taxon>
        <taxon>Euteleostomi</taxon>
        <taxon>Actinopterygii</taxon>
        <taxon>Neopterygii</taxon>
        <taxon>Teleostei</taxon>
        <taxon>Neoteleostei</taxon>
        <taxon>Acanthomorphata</taxon>
        <taxon>Eupercaria</taxon>
        <taxon>Tetraodontiformes</taxon>
        <taxon>Tetradontoidea</taxon>
        <taxon>Tetraodontidae</taxon>
        <taxon>Tetraodon</taxon>
    </lineage>
</organism>
<evidence type="ECO:0000256" key="4">
    <source>
        <dbReference type="ARBA" id="ARBA00022676"/>
    </source>
</evidence>
<dbReference type="Gene3D" id="3.90.550.10">
    <property type="entry name" value="Spore Coat Polysaccharide Biosynthesis Protein SpsA, Chain A"/>
    <property type="match status" value="1"/>
</dbReference>
<dbReference type="GO" id="GO:0015020">
    <property type="term" value="F:glucuronosyltransferase activity"/>
    <property type="evidence" value="ECO:0007669"/>
    <property type="project" value="TreeGrafter"/>
</dbReference>
<name>Q4TBX8_TETNG</name>
<comment type="function">
    <text evidence="17">Bifunctional glycosyltransferase with both alpha-1,3-xylosyltransferase and beta-1,3-glucuronyltransferase activities involved in the maturation of alpha-dystroglycan (DAG1) by glycosylation leading to DAG1 binding to laminin G-like domain-containing extracellular proteins with high affinity and in a phosphorylated-O-mannosyl trisaccharide dependent manner. Elongates the glucuronyl-beta-1,4-xylose-beta disaccharide primer structure by adding repeating units [-3-Xylose-alpha-1,3-GlcA-beta-1-] to produce a heteropolysaccharide. Supports the maturation of DAG1 more effectively than LARGE1. In addition, can modify both heparan sulfate (HS)- and chondroitin/dermatan sulfate (CS/DS)-proteoglycans (PGs), namely GPC4, with a glycosaminoglycan (GAG)-like polysaccharide composed of xylose and glucuronic acid to confer laminin binding.</text>
</comment>
<evidence type="ECO:0000256" key="6">
    <source>
        <dbReference type="ARBA" id="ARBA00022692"/>
    </source>
</evidence>
<dbReference type="InterPro" id="IPR051292">
    <property type="entry name" value="Xyl/GlcA_transferase"/>
</dbReference>
<comment type="similarity">
    <text evidence="16">In the C-terminal section; belongs to the glycosyltransferase 49 family.</text>
</comment>
<dbReference type="OrthoDB" id="411524at2759"/>
<keyword evidence="4" id="KW-0328">Glycosyltransferase</keyword>
<comment type="pathway">
    <text evidence="3">Protein modification; protein glycosylation.</text>
</comment>
<dbReference type="GO" id="GO:0035269">
    <property type="term" value="P:protein O-linked glycosylation via mannose"/>
    <property type="evidence" value="ECO:0007669"/>
    <property type="project" value="TreeGrafter"/>
</dbReference>
<evidence type="ECO:0000256" key="1">
    <source>
        <dbReference type="ARBA" id="ARBA00001936"/>
    </source>
</evidence>
<feature type="non-terminal residue" evidence="21">
    <location>
        <position position="1"/>
    </location>
</feature>
<keyword evidence="6" id="KW-0812">Transmembrane</keyword>
<evidence type="ECO:0000256" key="2">
    <source>
        <dbReference type="ARBA" id="ARBA00004323"/>
    </source>
</evidence>
<reference evidence="21" key="1">
    <citation type="journal article" date="2004" name="Nature">
        <title>Genome duplication in the teleost fish Tetraodon nigroviridis reveals the early vertebrate proto-karyotype.</title>
        <authorList>
            <person name="Jaillon O."/>
            <person name="Aury J.-M."/>
            <person name="Brunet F."/>
            <person name="Petit J.-L."/>
            <person name="Stange-Thomann N."/>
            <person name="Mauceli E."/>
            <person name="Bouneau L."/>
            <person name="Fischer C."/>
            <person name="Ozouf-Costaz C."/>
            <person name="Bernot A."/>
            <person name="Nicaud S."/>
            <person name="Jaffe D."/>
            <person name="Fisher S."/>
            <person name="Lutfalla G."/>
            <person name="Dossat C."/>
            <person name="Segurens B."/>
            <person name="Dasilva C."/>
            <person name="Salanoubat M."/>
            <person name="Levy M."/>
            <person name="Boudet N."/>
            <person name="Castellano S."/>
            <person name="Anthouard V."/>
            <person name="Jubin C."/>
            <person name="Castelli V."/>
            <person name="Katinka M."/>
            <person name="Vacherie B."/>
            <person name="Biemont C."/>
            <person name="Skalli Z."/>
            <person name="Cattolico L."/>
            <person name="Poulain J."/>
            <person name="De Berardinis V."/>
            <person name="Cruaud C."/>
            <person name="Duprat S."/>
            <person name="Brottier P."/>
            <person name="Coutanceau J.-P."/>
            <person name="Gouzy J."/>
            <person name="Parra G."/>
            <person name="Lardier G."/>
            <person name="Chapple C."/>
            <person name="McKernan K.J."/>
            <person name="McEwan P."/>
            <person name="Bosak S."/>
            <person name="Kellis M."/>
            <person name="Volff J.-N."/>
            <person name="Guigo R."/>
            <person name="Zody M.C."/>
            <person name="Mesirov J."/>
            <person name="Lindblad-Toh K."/>
            <person name="Birren B."/>
            <person name="Nusbaum C."/>
            <person name="Kahn D."/>
            <person name="Robinson-Rechavi M."/>
            <person name="Laudet V."/>
            <person name="Schachter V."/>
            <person name="Quetier F."/>
            <person name="Saurin W."/>
            <person name="Scarpelli C."/>
            <person name="Wincker P."/>
            <person name="Lander E.S."/>
            <person name="Weissenbach J."/>
            <person name="Roest Crollius H."/>
        </authorList>
    </citation>
    <scope>NUCLEOTIDE SEQUENCE [LARGE SCALE GENOMIC DNA]</scope>
</reference>
<keyword evidence="10" id="KW-0333">Golgi apparatus</keyword>
<keyword evidence="7" id="KW-0479">Metal-binding</keyword>
<evidence type="ECO:0000256" key="10">
    <source>
        <dbReference type="ARBA" id="ARBA00023034"/>
    </source>
</evidence>